<dbReference type="InterPro" id="IPR023203">
    <property type="entry name" value="TTHA0068_sf"/>
</dbReference>
<dbReference type="RefSeq" id="WP_162842265.1">
    <property type="nucleotide sequence ID" value="NZ_CBCSHX010000001.1"/>
</dbReference>
<sequence>MIRIDKKILLQFFNELIIKQDYFECHEIMEDAWKDKGDFTKEDAEVFFVLIVTGEYHYRRDNVIGAATSYKRALKLYGKHEYDVTAFGFTEQLISLLQERYQHLADTPFKPMNFPVLNWVYESLYDMHQDEYESYSAFTLDILERFEKNEEIVHRHRLRDREDVIEARLEALNRKLEQRKR</sequence>
<dbReference type="InterPro" id="IPR005500">
    <property type="entry name" value="DUF309"/>
</dbReference>
<dbReference type="Proteomes" id="UP000257076">
    <property type="component" value="Unassembled WGS sequence"/>
</dbReference>
<dbReference type="Gene3D" id="1.10.3450.10">
    <property type="entry name" value="TTHA0068-like"/>
    <property type="match status" value="1"/>
</dbReference>
<name>A0A3E0B0Y9_9STAP</name>
<accession>A0A3E0B0Y9</accession>
<dbReference type="EMBL" id="QUMW01000009">
    <property type="protein sequence ID" value="REG25644.1"/>
    <property type="molecule type" value="Genomic_DNA"/>
</dbReference>
<evidence type="ECO:0008006" key="3">
    <source>
        <dbReference type="Google" id="ProtNLM"/>
    </source>
</evidence>
<protein>
    <recommendedName>
        <fullName evidence="3">DUF309 domain-containing protein</fullName>
    </recommendedName>
</protein>
<dbReference type="SUPFAM" id="SSF140663">
    <property type="entry name" value="TTHA0068-like"/>
    <property type="match status" value="1"/>
</dbReference>
<organism evidence="1 2">
    <name type="scientific">Jeotgalicoccus halotolerans</name>
    <dbReference type="NCBI Taxonomy" id="157227"/>
    <lineage>
        <taxon>Bacteria</taxon>
        <taxon>Bacillati</taxon>
        <taxon>Bacillota</taxon>
        <taxon>Bacilli</taxon>
        <taxon>Bacillales</taxon>
        <taxon>Staphylococcaceae</taxon>
        <taxon>Jeotgalicoccus</taxon>
    </lineage>
</organism>
<dbReference type="Pfam" id="PF03745">
    <property type="entry name" value="DUF309"/>
    <property type="match status" value="1"/>
</dbReference>
<reference evidence="1 2" key="1">
    <citation type="submission" date="2018-08" db="EMBL/GenBank/DDBJ databases">
        <title>Genomic Encyclopedia of Type Strains, Phase IV (KMG-IV): sequencing the most valuable type-strain genomes for metagenomic binning, comparative biology and taxonomic classification.</title>
        <authorList>
            <person name="Goeker M."/>
        </authorList>
    </citation>
    <scope>NUCLEOTIDE SEQUENCE [LARGE SCALE GENOMIC DNA]</scope>
    <source>
        <strain evidence="1 2">DSM 17274</strain>
    </source>
</reference>
<gene>
    <name evidence="1" type="ORF">DFR63_0687</name>
</gene>
<comment type="caution">
    <text evidence="1">The sequence shown here is derived from an EMBL/GenBank/DDBJ whole genome shotgun (WGS) entry which is preliminary data.</text>
</comment>
<proteinExistence type="predicted"/>
<evidence type="ECO:0000313" key="1">
    <source>
        <dbReference type="EMBL" id="REG25644.1"/>
    </source>
</evidence>
<evidence type="ECO:0000313" key="2">
    <source>
        <dbReference type="Proteomes" id="UP000257076"/>
    </source>
</evidence>
<keyword evidence="2" id="KW-1185">Reference proteome</keyword>
<dbReference type="AlphaFoldDB" id="A0A3E0B0Y9"/>